<dbReference type="InterPro" id="IPR001388">
    <property type="entry name" value="Synaptobrevin-like"/>
</dbReference>
<dbReference type="GO" id="GO:0016020">
    <property type="term" value="C:membrane"/>
    <property type="evidence" value="ECO:0007669"/>
    <property type="project" value="InterPro"/>
</dbReference>
<keyword evidence="9" id="KW-0175">Coiled coil</keyword>
<dbReference type="PANTHER" id="PTHR21136">
    <property type="entry name" value="SNARE PROTEINS"/>
    <property type="match status" value="1"/>
</dbReference>
<keyword evidence="6 10" id="KW-0472">Membrane</keyword>
<comment type="function">
    <text evidence="7">Involved in the targeting and/or fusion of transport vesicles to their target membrane.</text>
</comment>
<dbReference type="FunFam" id="1.20.5.110:FF:000004">
    <property type="entry name" value="Vesicle-associated membrane protein 7"/>
    <property type="match status" value="1"/>
</dbReference>
<evidence type="ECO:0000256" key="9">
    <source>
        <dbReference type="PROSITE-ProRule" id="PRU00290"/>
    </source>
</evidence>
<gene>
    <name evidence="13" type="ORF">BQ4739_LOCUS398</name>
</gene>
<dbReference type="PRINTS" id="PR00219">
    <property type="entry name" value="SYNAPTOBREVN"/>
</dbReference>
<evidence type="ECO:0000256" key="5">
    <source>
        <dbReference type="ARBA" id="ARBA00022989"/>
    </source>
</evidence>
<evidence type="ECO:0000256" key="4">
    <source>
        <dbReference type="ARBA" id="ARBA00022927"/>
    </source>
</evidence>
<reference evidence="13 14" key="1">
    <citation type="submission" date="2016-10" db="EMBL/GenBank/DDBJ databases">
        <authorList>
            <person name="Cai Z."/>
        </authorList>
    </citation>
    <scope>NUCLEOTIDE SEQUENCE [LARGE SCALE GENOMIC DNA]</scope>
</reference>
<dbReference type="STRING" id="3088.A0A383V4E1"/>
<evidence type="ECO:0000256" key="1">
    <source>
        <dbReference type="ARBA" id="ARBA00008025"/>
    </source>
</evidence>
<protein>
    <recommendedName>
        <fullName evidence="15">V-SNARE coiled-coil homology domain-containing protein</fullName>
    </recommendedName>
</protein>
<evidence type="ECO:0000256" key="6">
    <source>
        <dbReference type="ARBA" id="ARBA00023136"/>
    </source>
</evidence>
<keyword evidence="3 10" id="KW-0812">Transmembrane</keyword>
<comment type="subcellular location">
    <subcellularLocation>
        <location evidence="8">Endomembrane system</location>
        <topology evidence="8">Single-pass type IV membrane protein</topology>
    </subcellularLocation>
</comment>
<dbReference type="InterPro" id="IPR011012">
    <property type="entry name" value="Longin-like_dom_sf"/>
</dbReference>
<dbReference type="EMBL" id="FNXT01000026">
    <property type="protein sequence ID" value="SZX59790.1"/>
    <property type="molecule type" value="Genomic_DNA"/>
</dbReference>
<accession>A0A383V4E1</accession>
<dbReference type="InterPro" id="IPR010908">
    <property type="entry name" value="Longin_dom"/>
</dbReference>
<evidence type="ECO:0008006" key="15">
    <source>
        <dbReference type="Google" id="ProtNLM"/>
    </source>
</evidence>
<dbReference type="GO" id="GO:0005737">
    <property type="term" value="C:cytoplasm"/>
    <property type="evidence" value="ECO:0007669"/>
    <property type="project" value="UniProtKB-ARBA"/>
</dbReference>
<name>A0A383V4E1_TETOB</name>
<dbReference type="InterPro" id="IPR042855">
    <property type="entry name" value="V_SNARE_CC"/>
</dbReference>
<dbReference type="PROSITE" id="PS50892">
    <property type="entry name" value="V_SNARE"/>
    <property type="match status" value="1"/>
</dbReference>
<dbReference type="PROSITE" id="PS50859">
    <property type="entry name" value="LONGIN"/>
    <property type="match status" value="1"/>
</dbReference>
<dbReference type="PANTHER" id="PTHR21136:SF168">
    <property type="entry name" value="VESICLE-ASSOCIATED MEMBRANE PROTEIN 9"/>
    <property type="match status" value="1"/>
</dbReference>
<dbReference type="SUPFAM" id="SSF58038">
    <property type="entry name" value="SNARE fusion complex"/>
    <property type="match status" value="1"/>
</dbReference>
<evidence type="ECO:0000256" key="2">
    <source>
        <dbReference type="ARBA" id="ARBA00022448"/>
    </source>
</evidence>
<sequence>MPGLVYTFVARGTTVLAEYAAISGNFKTVGIECLQNAQMQEDKFVVTADQYAFNYLVQQGYTYLVVADEAYGRQIPFAFLERAADAFTEKFGEKGRTAAEGSLNASFSPVLQRQLTYCMEHPEEISKMASVQRKVDEVKGIMLQNVEQVLVRGERLDVLVDRTDDLRDQAHRFQKQGTQLRKRMWWQNFRMKLIVIGVVVLLVVVIFLLACFTNGRNCLKTGAHSSGSPNAAAPPAVPGLNGADLPSTPSAVVPGIPNLAPAVPAGSG</sequence>
<evidence type="ECO:0000256" key="7">
    <source>
        <dbReference type="ARBA" id="ARBA00037493"/>
    </source>
</evidence>
<dbReference type="Proteomes" id="UP000256970">
    <property type="component" value="Unassembled WGS sequence"/>
</dbReference>
<keyword evidence="5 10" id="KW-1133">Transmembrane helix</keyword>
<evidence type="ECO:0000256" key="3">
    <source>
        <dbReference type="ARBA" id="ARBA00022692"/>
    </source>
</evidence>
<dbReference type="Gene3D" id="3.30.450.50">
    <property type="entry name" value="Longin domain"/>
    <property type="match status" value="1"/>
</dbReference>
<dbReference type="Pfam" id="PF13774">
    <property type="entry name" value="Longin"/>
    <property type="match status" value="1"/>
</dbReference>
<dbReference type="SUPFAM" id="SSF64356">
    <property type="entry name" value="SNARE-like"/>
    <property type="match status" value="1"/>
</dbReference>
<keyword evidence="14" id="KW-1185">Reference proteome</keyword>
<keyword evidence="4" id="KW-0653">Protein transport</keyword>
<evidence type="ECO:0000256" key="10">
    <source>
        <dbReference type="SAM" id="Phobius"/>
    </source>
</evidence>
<evidence type="ECO:0000313" key="13">
    <source>
        <dbReference type="EMBL" id="SZX59790.1"/>
    </source>
</evidence>
<feature type="domain" description="V-SNARE coiled-coil homology" evidence="12">
    <location>
        <begin position="127"/>
        <end position="187"/>
    </location>
</feature>
<evidence type="ECO:0000256" key="8">
    <source>
        <dbReference type="ARBA" id="ARBA00046280"/>
    </source>
</evidence>
<dbReference type="GO" id="GO:0015031">
    <property type="term" value="P:protein transport"/>
    <property type="evidence" value="ECO:0007669"/>
    <property type="project" value="UniProtKB-KW"/>
</dbReference>
<dbReference type="GO" id="GO:0012505">
    <property type="term" value="C:endomembrane system"/>
    <property type="evidence" value="ECO:0007669"/>
    <property type="project" value="UniProtKB-SubCell"/>
</dbReference>
<dbReference type="Gene3D" id="1.20.5.110">
    <property type="match status" value="1"/>
</dbReference>
<evidence type="ECO:0000313" key="14">
    <source>
        <dbReference type="Proteomes" id="UP000256970"/>
    </source>
</evidence>
<evidence type="ECO:0000259" key="11">
    <source>
        <dbReference type="PROSITE" id="PS50859"/>
    </source>
</evidence>
<dbReference type="CDD" id="cd14824">
    <property type="entry name" value="Longin"/>
    <property type="match status" value="1"/>
</dbReference>
<comment type="similarity">
    <text evidence="1">Belongs to the synaptobrevin family.</text>
</comment>
<feature type="domain" description="Longin" evidence="11">
    <location>
        <begin position="8"/>
        <end position="111"/>
    </location>
</feature>
<dbReference type="Pfam" id="PF00957">
    <property type="entry name" value="Synaptobrevin"/>
    <property type="match status" value="1"/>
</dbReference>
<evidence type="ECO:0000259" key="12">
    <source>
        <dbReference type="PROSITE" id="PS50892"/>
    </source>
</evidence>
<dbReference type="InterPro" id="IPR051097">
    <property type="entry name" value="Synaptobrevin-like_transport"/>
</dbReference>
<dbReference type="GO" id="GO:0016192">
    <property type="term" value="P:vesicle-mediated transport"/>
    <property type="evidence" value="ECO:0007669"/>
    <property type="project" value="InterPro"/>
</dbReference>
<dbReference type="SMART" id="SM01270">
    <property type="entry name" value="Longin"/>
    <property type="match status" value="1"/>
</dbReference>
<feature type="transmembrane region" description="Helical" evidence="10">
    <location>
        <begin position="191"/>
        <end position="210"/>
    </location>
</feature>
<organism evidence="13 14">
    <name type="scientific">Tetradesmus obliquus</name>
    <name type="common">Green alga</name>
    <name type="synonym">Acutodesmus obliquus</name>
    <dbReference type="NCBI Taxonomy" id="3088"/>
    <lineage>
        <taxon>Eukaryota</taxon>
        <taxon>Viridiplantae</taxon>
        <taxon>Chlorophyta</taxon>
        <taxon>core chlorophytes</taxon>
        <taxon>Chlorophyceae</taxon>
        <taxon>CS clade</taxon>
        <taxon>Sphaeropleales</taxon>
        <taxon>Scenedesmaceae</taxon>
        <taxon>Tetradesmus</taxon>
    </lineage>
</organism>
<proteinExistence type="inferred from homology"/>
<keyword evidence="2" id="KW-0813">Transport</keyword>
<dbReference type="AlphaFoldDB" id="A0A383V4E1"/>